<dbReference type="Gene3D" id="3.40.50.170">
    <property type="entry name" value="Formyl transferase, N-terminal domain"/>
    <property type="match status" value="1"/>
</dbReference>
<dbReference type="Pfam" id="PF00551">
    <property type="entry name" value="Formyl_trans_N"/>
    <property type="match status" value="1"/>
</dbReference>
<feature type="domain" description="Formyl transferase N-terminal" evidence="5">
    <location>
        <begin position="4"/>
        <end position="187"/>
    </location>
</feature>
<keyword evidence="2 4" id="KW-0808">Transferase</keyword>
<dbReference type="EC" id="2.1.2.2" evidence="4"/>
<dbReference type="RefSeq" id="WP_036790857.1">
    <property type="nucleotide sequence ID" value="NZ_JQZV01000013.1"/>
</dbReference>
<dbReference type="EMBL" id="JQZV01000013">
    <property type="protein sequence ID" value="KGN91616.1"/>
    <property type="molecule type" value="Genomic_DNA"/>
</dbReference>
<feature type="binding site" evidence="4">
    <location>
        <begin position="13"/>
        <end position="15"/>
    </location>
    <ligand>
        <name>N(1)-(5-phospho-beta-D-ribosyl)glycinamide</name>
        <dbReference type="ChEBI" id="CHEBI:143788"/>
    </ligand>
</feature>
<evidence type="ECO:0000256" key="4">
    <source>
        <dbReference type="HAMAP-Rule" id="MF_01930"/>
    </source>
</evidence>
<evidence type="ECO:0000256" key="2">
    <source>
        <dbReference type="ARBA" id="ARBA00022679"/>
    </source>
</evidence>
<dbReference type="HAMAP" id="MF_01930">
    <property type="entry name" value="PurN"/>
    <property type="match status" value="1"/>
</dbReference>
<accession>A0ABR4XIT4</accession>
<dbReference type="PANTHER" id="PTHR43369">
    <property type="entry name" value="PHOSPHORIBOSYLGLYCINAMIDE FORMYLTRANSFERASE"/>
    <property type="match status" value="1"/>
</dbReference>
<dbReference type="InterPro" id="IPR036477">
    <property type="entry name" value="Formyl_transf_N_sf"/>
</dbReference>
<evidence type="ECO:0000259" key="5">
    <source>
        <dbReference type="Pfam" id="PF00551"/>
    </source>
</evidence>
<comment type="function">
    <text evidence="4">Catalyzes the transfer of a formyl group from 10-formyltetrahydrofolate to 5-phospho-ribosyl-glycinamide (GAR), producing 5-phospho-ribosyl-N-formylglycinamide (FGAR) and tetrahydrofolate.</text>
</comment>
<comment type="pathway">
    <text evidence="1 4">Purine metabolism; IMP biosynthesis via de novo pathway; N(2)-formyl-N(1)-(5-phospho-D-ribosyl)glycinamide from N(1)-(5-phospho-D-ribosyl)glycinamide (10-formyl THF route): step 1/1.</text>
</comment>
<gene>
    <name evidence="4" type="primary">purN</name>
    <name evidence="6" type="ORF">HQ43_05775</name>
</gene>
<evidence type="ECO:0000256" key="3">
    <source>
        <dbReference type="ARBA" id="ARBA00022755"/>
    </source>
</evidence>
<dbReference type="SUPFAM" id="SSF53328">
    <property type="entry name" value="Formyltransferase"/>
    <property type="match status" value="1"/>
</dbReference>
<feature type="binding site" evidence="4">
    <location>
        <position position="62"/>
    </location>
    <ligand>
        <name>(6R)-10-formyltetrahydrofolate</name>
        <dbReference type="ChEBI" id="CHEBI:195366"/>
    </ligand>
</feature>
<keyword evidence="7" id="KW-1185">Reference proteome</keyword>
<dbReference type="CDD" id="cd08645">
    <property type="entry name" value="FMT_core_GART"/>
    <property type="match status" value="1"/>
</dbReference>
<feature type="active site" description="Proton donor" evidence="4">
    <location>
        <position position="109"/>
    </location>
</feature>
<dbReference type="InterPro" id="IPR004607">
    <property type="entry name" value="GART"/>
</dbReference>
<keyword evidence="3 4" id="KW-0658">Purine biosynthesis</keyword>
<dbReference type="Proteomes" id="UP000030101">
    <property type="component" value="Unassembled WGS sequence"/>
</dbReference>
<evidence type="ECO:0000313" key="7">
    <source>
        <dbReference type="Proteomes" id="UP000030101"/>
    </source>
</evidence>
<name>A0ABR4XIT4_9PORP</name>
<organism evidence="6 7">
    <name type="scientific">Porphyromonas canoris</name>
    <dbReference type="NCBI Taxonomy" id="36875"/>
    <lineage>
        <taxon>Bacteria</taxon>
        <taxon>Pseudomonadati</taxon>
        <taxon>Bacteroidota</taxon>
        <taxon>Bacteroidia</taxon>
        <taxon>Bacteroidales</taxon>
        <taxon>Porphyromonadaceae</taxon>
        <taxon>Porphyromonas</taxon>
    </lineage>
</organism>
<comment type="caution">
    <text evidence="6">The sequence shown here is derived from an EMBL/GenBank/DDBJ whole genome shotgun (WGS) entry which is preliminary data.</text>
</comment>
<dbReference type="InterPro" id="IPR002376">
    <property type="entry name" value="Formyl_transf_N"/>
</dbReference>
<comment type="similarity">
    <text evidence="4">Belongs to the GART family.</text>
</comment>
<feature type="site" description="Raises pKa of active site His" evidence="4">
    <location>
        <position position="150"/>
    </location>
</feature>
<protein>
    <recommendedName>
        <fullName evidence="4">Phosphoribosylglycinamide formyltransferase</fullName>
        <ecNumber evidence="4">2.1.2.2</ecNumber>
    </recommendedName>
    <alternativeName>
        <fullName evidence="4">5'-phosphoribosylglycinamide transformylase</fullName>
    </alternativeName>
    <alternativeName>
        <fullName evidence="4">GAR transformylase</fullName>
        <shortName evidence="4">GART</shortName>
    </alternativeName>
</protein>
<evidence type="ECO:0000313" key="6">
    <source>
        <dbReference type="EMBL" id="KGN91616.1"/>
    </source>
</evidence>
<dbReference type="PANTHER" id="PTHR43369:SF2">
    <property type="entry name" value="PHOSPHORIBOSYLGLYCINAMIDE FORMYLTRANSFERASE"/>
    <property type="match status" value="1"/>
</dbReference>
<sequence>MLSRLVIFASGSGSNAENIIRYFRSSKKKSKTEIVAVVSNNKDAYVHRRAESLAVPSYTLSRADLTQNPENLMMLLQSLRATHIILAGYLLLIPEWLLAAFPGKIVNIHPALLPAYGGKGMYGPHVHESVVAAKESKSGITIHIIDEEYDKGKILFQAEVELSPTDTPDDVAHKISLLEQAHFPKVIDEWIEHSFHE</sequence>
<reference evidence="6 7" key="1">
    <citation type="submission" date="2014-08" db="EMBL/GenBank/DDBJ databases">
        <title>Porphyromonas canoris strain:OH2762 Genome sequencing.</title>
        <authorList>
            <person name="Wallis C."/>
            <person name="Deusch O."/>
            <person name="O'Flynn C."/>
            <person name="Davis I."/>
            <person name="Jospin G."/>
            <person name="Darling A.E."/>
            <person name="Coil D.A."/>
            <person name="Alexiev A."/>
            <person name="Horsfall A."/>
            <person name="Kirkwood N."/>
            <person name="Harris S."/>
            <person name="Eisen J.A."/>
        </authorList>
    </citation>
    <scope>NUCLEOTIDE SEQUENCE [LARGE SCALE GENOMIC DNA]</scope>
    <source>
        <strain evidence="7">COT-108 OH2762</strain>
    </source>
</reference>
<evidence type="ECO:0000256" key="1">
    <source>
        <dbReference type="ARBA" id="ARBA00005054"/>
    </source>
</evidence>
<proteinExistence type="inferred from homology"/>
<feature type="binding site" evidence="4">
    <location>
        <position position="107"/>
    </location>
    <ligand>
        <name>(6R)-10-formyltetrahydrofolate</name>
        <dbReference type="ChEBI" id="CHEBI:195366"/>
    </ligand>
</feature>
<comment type="caution">
    <text evidence="4">Lacks conserved residue(s) required for the propagation of feature annotation.</text>
</comment>
<comment type="catalytic activity">
    <reaction evidence="4">
        <text>N(1)-(5-phospho-beta-D-ribosyl)glycinamide + (6R)-10-formyltetrahydrofolate = N(2)-formyl-N(1)-(5-phospho-beta-D-ribosyl)glycinamide + (6S)-5,6,7,8-tetrahydrofolate + H(+)</text>
        <dbReference type="Rhea" id="RHEA:15053"/>
        <dbReference type="ChEBI" id="CHEBI:15378"/>
        <dbReference type="ChEBI" id="CHEBI:57453"/>
        <dbReference type="ChEBI" id="CHEBI:143788"/>
        <dbReference type="ChEBI" id="CHEBI:147286"/>
        <dbReference type="ChEBI" id="CHEBI:195366"/>
        <dbReference type="EC" id="2.1.2.2"/>
    </reaction>
</comment>